<sequence length="86" mass="9697">MERFRKNDLTPREKIPKKIISCFIELESVLSRGTLIASDPIRGEVEPLKEVTLPTYKMIGSFDSGSYEFVNGLSLSHGDLEKITSH</sequence>
<protein>
    <submittedName>
        <fullName evidence="1">Uncharacterized protein</fullName>
    </submittedName>
</protein>
<keyword evidence="2" id="KW-1185">Reference proteome</keyword>
<dbReference type="Proteomes" id="UP000070195">
    <property type="component" value="Unassembled WGS sequence"/>
</dbReference>
<name>A0A133UCN1_9EURY</name>
<dbReference type="AlphaFoldDB" id="A0A133UCN1"/>
<feature type="non-terminal residue" evidence="1">
    <location>
        <position position="86"/>
    </location>
</feature>
<evidence type="ECO:0000313" key="1">
    <source>
        <dbReference type="EMBL" id="KXA91920.1"/>
    </source>
</evidence>
<dbReference type="EMBL" id="LHXM01000005">
    <property type="protein sequence ID" value="KXA91920.1"/>
    <property type="molecule type" value="Genomic_DNA"/>
</dbReference>
<proteinExistence type="predicted"/>
<evidence type="ECO:0000313" key="2">
    <source>
        <dbReference type="Proteomes" id="UP000070195"/>
    </source>
</evidence>
<gene>
    <name evidence="1" type="ORF">AKJ63_00340</name>
</gene>
<accession>A0A133UCN1</accession>
<comment type="caution">
    <text evidence="1">The sequence shown here is derived from an EMBL/GenBank/DDBJ whole genome shotgun (WGS) entry which is preliminary data.</text>
</comment>
<organism evidence="1 2">
    <name type="scientific">candidate division MSBL1 archaeon SCGC-AAA259D18</name>
    <dbReference type="NCBI Taxonomy" id="1698262"/>
    <lineage>
        <taxon>Archaea</taxon>
        <taxon>Methanobacteriati</taxon>
        <taxon>Methanobacteriota</taxon>
        <taxon>candidate division MSBL1</taxon>
    </lineage>
</organism>
<reference evidence="1 2" key="1">
    <citation type="journal article" date="2016" name="Sci. Rep.">
        <title>Metabolic traits of an uncultured archaeal lineage -MSBL1- from brine pools of the Red Sea.</title>
        <authorList>
            <person name="Mwirichia R."/>
            <person name="Alam I."/>
            <person name="Rashid M."/>
            <person name="Vinu M."/>
            <person name="Ba-Alawi W."/>
            <person name="Anthony Kamau A."/>
            <person name="Kamanda Ngugi D."/>
            <person name="Goker M."/>
            <person name="Klenk H.P."/>
            <person name="Bajic V."/>
            <person name="Stingl U."/>
        </authorList>
    </citation>
    <scope>NUCLEOTIDE SEQUENCE [LARGE SCALE GENOMIC DNA]</scope>
    <source>
        <strain evidence="1">SCGC-AAA259D18</strain>
    </source>
</reference>